<evidence type="ECO:0000256" key="6">
    <source>
        <dbReference type="ARBA" id="ARBA00012404"/>
    </source>
</evidence>
<dbReference type="InterPro" id="IPR036263">
    <property type="entry name" value="Chorismate_II_sf"/>
</dbReference>
<dbReference type="GO" id="GO:0005737">
    <property type="term" value="C:cytoplasm"/>
    <property type="evidence" value="ECO:0007669"/>
    <property type="project" value="UniProtKB-SubCell"/>
</dbReference>
<dbReference type="SUPFAM" id="SSF55021">
    <property type="entry name" value="ACT-like"/>
    <property type="match status" value="1"/>
</dbReference>
<dbReference type="SUPFAM" id="SSF48600">
    <property type="entry name" value="Chorismate mutase II"/>
    <property type="match status" value="1"/>
</dbReference>
<comment type="catalytic activity">
    <reaction evidence="1">
        <text>chorismate = prephenate</text>
        <dbReference type="Rhea" id="RHEA:13897"/>
        <dbReference type="ChEBI" id="CHEBI:29748"/>
        <dbReference type="ChEBI" id="CHEBI:29934"/>
        <dbReference type="EC" id="5.4.99.5"/>
    </reaction>
</comment>
<dbReference type="GO" id="GO:0046417">
    <property type="term" value="P:chorismate metabolic process"/>
    <property type="evidence" value="ECO:0007669"/>
    <property type="project" value="InterPro"/>
</dbReference>
<dbReference type="Proteomes" id="UP000271849">
    <property type="component" value="Chromosome"/>
</dbReference>
<feature type="binding site" evidence="19">
    <location>
        <position position="39"/>
    </location>
    <ligand>
        <name>substrate</name>
    </ligand>
</feature>
<dbReference type="EC" id="5.4.99.5" evidence="6"/>
<dbReference type="InterPro" id="IPR001086">
    <property type="entry name" value="Preph_deHydtase"/>
</dbReference>
<evidence type="ECO:0000256" key="16">
    <source>
        <dbReference type="ARBA" id="ARBA00031175"/>
    </source>
</evidence>
<dbReference type="PANTHER" id="PTHR21022:SF19">
    <property type="entry name" value="PREPHENATE DEHYDRATASE-RELATED"/>
    <property type="match status" value="1"/>
</dbReference>
<feature type="domain" description="Prephenate dehydratase" evidence="22">
    <location>
        <begin position="103"/>
        <end position="284"/>
    </location>
</feature>
<dbReference type="CDD" id="cd13631">
    <property type="entry name" value="PBP2_Ct-PDT_like"/>
    <property type="match status" value="1"/>
</dbReference>
<feature type="binding site" evidence="19">
    <location>
        <position position="11"/>
    </location>
    <ligand>
        <name>substrate</name>
    </ligand>
</feature>
<evidence type="ECO:0000256" key="17">
    <source>
        <dbReference type="ARBA" id="ARBA00031520"/>
    </source>
</evidence>
<evidence type="ECO:0000256" key="13">
    <source>
        <dbReference type="ARBA" id="ARBA00023235"/>
    </source>
</evidence>
<evidence type="ECO:0000256" key="7">
    <source>
        <dbReference type="ARBA" id="ARBA00013147"/>
    </source>
</evidence>
<dbReference type="EC" id="4.2.1.51" evidence="7"/>
<dbReference type="InterPro" id="IPR045865">
    <property type="entry name" value="ACT-like_dom_sf"/>
</dbReference>
<comment type="subcellular location">
    <subcellularLocation>
        <location evidence="3">Cytoplasm</location>
    </subcellularLocation>
</comment>
<comment type="pathway">
    <text evidence="5">Metabolic intermediate biosynthesis; prephenate biosynthesis; prephenate from chorismate: step 1/1.</text>
</comment>
<dbReference type="EMBL" id="LR025085">
    <property type="protein sequence ID" value="VAX76649.1"/>
    <property type="molecule type" value="Genomic_DNA"/>
</dbReference>
<accession>A0A3B1E9J5</accession>
<comment type="function">
    <text evidence="2">Catalyzes the Claisen rearrangement of chorismate to prephenate and the decarboxylation/dehydration of prephenate to phenylpyruvate.</text>
</comment>
<name>A0A3B1E9J5_9GAMM</name>
<dbReference type="OrthoDB" id="9802281at2"/>
<evidence type="ECO:0000259" key="21">
    <source>
        <dbReference type="PROSITE" id="PS51168"/>
    </source>
</evidence>
<dbReference type="Gene3D" id="3.40.190.10">
    <property type="entry name" value="Periplasmic binding protein-like II"/>
    <property type="match status" value="2"/>
</dbReference>
<keyword evidence="14 23" id="KW-0456">Lyase</keyword>
<dbReference type="PROSITE" id="PS51168">
    <property type="entry name" value="CHORISMATE_MUT_2"/>
    <property type="match status" value="1"/>
</dbReference>
<reference evidence="24" key="1">
    <citation type="submission" date="2018-09" db="EMBL/GenBank/DDBJ databases">
        <authorList>
            <person name="Manzano-Marin A."/>
            <person name="Manzano-Marin A."/>
        </authorList>
    </citation>
    <scope>NUCLEOTIDE SEQUENCE [LARGE SCALE GENOMIC DNA]</scope>
    <source>
        <strain evidence="24">BuCistrobi</strain>
    </source>
</reference>
<dbReference type="InterPro" id="IPR018528">
    <property type="entry name" value="Preph_deHydtase_CS"/>
</dbReference>
<dbReference type="PANTHER" id="PTHR21022">
    <property type="entry name" value="PREPHENATE DEHYDRATASE P PROTEIN"/>
    <property type="match status" value="1"/>
</dbReference>
<keyword evidence="9" id="KW-0963">Cytoplasm</keyword>
<evidence type="ECO:0000256" key="2">
    <source>
        <dbReference type="ARBA" id="ARBA00002364"/>
    </source>
</evidence>
<evidence type="ECO:0000256" key="8">
    <source>
        <dbReference type="ARBA" id="ARBA00014401"/>
    </source>
</evidence>
<evidence type="ECO:0000256" key="5">
    <source>
        <dbReference type="ARBA" id="ARBA00004817"/>
    </source>
</evidence>
<feature type="site" description="Essential for prephenate dehydratase activity" evidence="20">
    <location>
        <position position="277"/>
    </location>
</feature>
<dbReference type="GO" id="GO:0004664">
    <property type="term" value="F:prephenate dehydratase activity"/>
    <property type="evidence" value="ECO:0007669"/>
    <property type="project" value="UniProtKB-EC"/>
</dbReference>
<feature type="binding site" evidence="19">
    <location>
        <position position="52"/>
    </location>
    <ligand>
        <name>substrate</name>
    </ligand>
</feature>
<evidence type="ECO:0000313" key="24">
    <source>
        <dbReference type="Proteomes" id="UP000271849"/>
    </source>
</evidence>
<dbReference type="InterPro" id="IPR002701">
    <property type="entry name" value="CM_II_prokaryot"/>
</dbReference>
<evidence type="ECO:0000256" key="3">
    <source>
        <dbReference type="ARBA" id="ARBA00004496"/>
    </source>
</evidence>
<evidence type="ECO:0000313" key="23">
    <source>
        <dbReference type="EMBL" id="VAX76649.1"/>
    </source>
</evidence>
<evidence type="ECO:0000256" key="11">
    <source>
        <dbReference type="ARBA" id="ARBA00023141"/>
    </source>
</evidence>
<dbReference type="RefSeq" id="WP_158349128.1">
    <property type="nucleotide sequence ID" value="NZ_LR025085.1"/>
</dbReference>
<dbReference type="PROSITE" id="PS51171">
    <property type="entry name" value="PREPHENATE_DEHYDR_3"/>
    <property type="match status" value="1"/>
</dbReference>
<feature type="binding site" evidence="19">
    <location>
        <position position="28"/>
    </location>
    <ligand>
        <name>substrate</name>
    </ligand>
</feature>
<comment type="pathway">
    <text evidence="4">Amino-acid biosynthesis; L-phenylalanine biosynthesis; phenylpyruvate from prephenate: step 1/1.</text>
</comment>
<evidence type="ECO:0000256" key="9">
    <source>
        <dbReference type="ARBA" id="ARBA00022490"/>
    </source>
</evidence>
<dbReference type="PIRSF" id="PIRSF001500">
    <property type="entry name" value="Chor_mut_pdt_Ppr"/>
    <property type="match status" value="1"/>
</dbReference>
<evidence type="ECO:0000256" key="18">
    <source>
        <dbReference type="ARBA" id="ARBA00047848"/>
    </source>
</evidence>
<dbReference type="InterPro" id="IPR036979">
    <property type="entry name" value="CM_dom_sf"/>
</dbReference>
<feature type="binding site" evidence="19">
    <location>
        <position position="99"/>
    </location>
    <ligand>
        <name>substrate</name>
    </ligand>
</feature>
<proteinExistence type="predicted"/>
<dbReference type="AlphaFoldDB" id="A0A3B1E9J5"/>
<dbReference type="UniPathway" id="UPA00120">
    <property type="reaction ID" value="UER00203"/>
</dbReference>
<dbReference type="UniPathway" id="UPA00121">
    <property type="reaction ID" value="UER00345"/>
</dbReference>
<evidence type="ECO:0000256" key="19">
    <source>
        <dbReference type="PIRSR" id="PIRSR001500-1"/>
    </source>
</evidence>
<feature type="binding site" evidence="19">
    <location>
        <position position="48"/>
    </location>
    <ligand>
        <name>substrate</name>
    </ligand>
</feature>
<evidence type="ECO:0000256" key="15">
    <source>
        <dbReference type="ARBA" id="ARBA00023268"/>
    </source>
</evidence>
<gene>
    <name evidence="23" type="primary">pheA</name>
    <name evidence="23" type="ORF">BUCINSTRO3249_0254</name>
</gene>
<evidence type="ECO:0000256" key="10">
    <source>
        <dbReference type="ARBA" id="ARBA00022605"/>
    </source>
</evidence>
<dbReference type="GO" id="GO:0004106">
    <property type="term" value="F:chorismate mutase activity"/>
    <property type="evidence" value="ECO:0007669"/>
    <property type="project" value="UniProtKB-EC"/>
</dbReference>
<dbReference type="GO" id="GO:0009094">
    <property type="term" value="P:L-phenylalanine biosynthetic process"/>
    <property type="evidence" value="ECO:0007669"/>
    <property type="project" value="UniProtKB-UniPathway"/>
</dbReference>
<dbReference type="Gene3D" id="1.20.59.10">
    <property type="entry name" value="Chorismate mutase"/>
    <property type="match status" value="1"/>
</dbReference>
<dbReference type="SUPFAM" id="SSF53850">
    <property type="entry name" value="Periplasmic binding protein-like II"/>
    <property type="match status" value="1"/>
</dbReference>
<keyword evidence="12" id="KW-0584">Phenylalanine biosynthesis</keyword>
<protein>
    <recommendedName>
        <fullName evidence="8">Bifunctional chorismate mutase/prephenate dehydratase</fullName>
        <ecNumber evidence="7">4.2.1.51</ecNumber>
        <ecNumber evidence="6">5.4.99.5</ecNumber>
    </recommendedName>
    <alternativeName>
        <fullName evidence="17">Chorismate mutase-prephenate dehydratase</fullName>
    </alternativeName>
    <alternativeName>
        <fullName evidence="16">p-protein</fullName>
    </alternativeName>
</protein>
<dbReference type="Pfam" id="PF00800">
    <property type="entry name" value="PDT"/>
    <property type="match status" value="1"/>
</dbReference>
<feature type="domain" description="Chorismate mutase" evidence="21">
    <location>
        <begin position="1"/>
        <end position="92"/>
    </location>
</feature>
<keyword evidence="13 23" id="KW-0413">Isomerase</keyword>
<keyword evidence="15" id="KW-0511">Multifunctional enzyme</keyword>
<keyword evidence="10" id="KW-0028">Amino-acid biosynthesis</keyword>
<organism evidence="23 24">
    <name type="scientific">Buchnera aphidicola</name>
    <name type="common">Cinara strobi</name>
    <dbReference type="NCBI Taxonomy" id="1921549"/>
    <lineage>
        <taxon>Bacteria</taxon>
        <taxon>Pseudomonadati</taxon>
        <taxon>Pseudomonadota</taxon>
        <taxon>Gammaproteobacteria</taxon>
        <taxon>Enterobacterales</taxon>
        <taxon>Erwiniaceae</taxon>
        <taxon>Buchnera</taxon>
    </lineage>
</organism>
<sequence length="388" mass="46052">MNKKKILYLLRSKINKIDYKIIKLLSSRESISLDILRYKIFHKFNVRDKTREIELFKNLKKYSEINKIDPLFIEQLFNLIVKNSIKIQEFNKKKIILNQKEYHCAYLGPIGSYSYIAYNSFIKKHKKNFLANEYPNFSSIIHAINNNDCQFALLPLENSISGIIPEVYDILKEQDKIYIIGETYLKIQHQLLSIKKCFFCDIENIYSHTQPFKQCSIFLEKFPEWKKHYFNSTSEAMKRLSLERKKNTVVIGNSIGGSFYNLKKIAINLSNKKNNVTRFILISKKQKKNLNNVSTKITMLLKISDSKKNHQEILKIFKNMNINLIKMIHQKYEKNKKNKIYFTEIQGNIFSQIIKDTLHRIKKYAEKIKILGCYAIEKYNNPLNKIEE</sequence>
<evidence type="ECO:0000256" key="20">
    <source>
        <dbReference type="PIRSR" id="PIRSR001500-2"/>
    </source>
</evidence>
<dbReference type="PROSITE" id="PS00857">
    <property type="entry name" value="PREPHENATE_DEHYDR_1"/>
    <property type="match status" value="1"/>
</dbReference>
<keyword evidence="11" id="KW-0057">Aromatic amino acid biosynthesis</keyword>
<evidence type="ECO:0000256" key="14">
    <source>
        <dbReference type="ARBA" id="ARBA00023239"/>
    </source>
</evidence>
<dbReference type="SMART" id="SM00830">
    <property type="entry name" value="CM_2"/>
    <property type="match status" value="1"/>
</dbReference>
<evidence type="ECO:0000256" key="4">
    <source>
        <dbReference type="ARBA" id="ARBA00004741"/>
    </source>
</evidence>
<dbReference type="Pfam" id="PF01817">
    <property type="entry name" value="CM_2"/>
    <property type="match status" value="1"/>
</dbReference>
<dbReference type="Gene3D" id="3.30.70.260">
    <property type="match status" value="1"/>
</dbReference>
<evidence type="ECO:0000256" key="1">
    <source>
        <dbReference type="ARBA" id="ARBA00000824"/>
    </source>
</evidence>
<comment type="catalytic activity">
    <reaction evidence="18">
        <text>prephenate + H(+) = 3-phenylpyruvate + CO2 + H2O</text>
        <dbReference type="Rhea" id="RHEA:21648"/>
        <dbReference type="ChEBI" id="CHEBI:15377"/>
        <dbReference type="ChEBI" id="CHEBI:15378"/>
        <dbReference type="ChEBI" id="CHEBI:16526"/>
        <dbReference type="ChEBI" id="CHEBI:18005"/>
        <dbReference type="ChEBI" id="CHEBI:29934"/>
        <dbReference type="EC" id="4.2.1.51"/>
    </reaction>
</comment>
<dbReference type="STRING" id="1921549.GCA_900128825_00253"/>
<dbReference type="InterPro" id="IPR008242">
    <property type="entry name" value="Chor_mutase/pphenate_deHydtase"/>
</dbReference>
<evidence type="ECO:0000259" key="22">
    <source>
        <dbReference type="PROSITE" id="PS51171"/>
    </source>
</evidence>
<evidence type="ECO:0000256" key="12">
    <source>
        <dbReference type="ARBA" id="ARBA00023222"/>
    </source>
</evidence>
<feature type="binding site" evidence="19">
    <location>
        <position position="84"/>
    </location>
    <ligand>
        <name>substrate</name>
    </ligand>
</feature>